<dbReference type="AlphaFoldDB" id="A0A9P4WGU8"/>
<name>A0A9P4WGU8_9PLEO</name>
<accession>A0A9P4WGU8</accession>
<proteinExistence type="predicted"/>
<evidence type="ECO:0000313" key="2">
    <source>
        <dbReference type="EMBL" id="KAF3032023.1"/>
    </source>
</evidence>
<comment type="caution">
    <text evidence="2">The sequence shown here is derived from an EMBL/GenBank/DDBJ whole genome shotgun (WGS) entry which is preliminary data.</text>
</comment>
<feature type="region of interest" description="Disordered" evidence="1">
    <location>
        <begin position="696"/>
        <end position="742"/>
    </location>
</feature>
<feature type="region of interest" description="Disordered" evidence="1">
    <location>
        <begin position="841"/>
        <end position="982"/>
    </location>
</feature>
<gene>
    <name evidence="2" type="ORF">E8E12_000807</name>
</gene>
<dbReference type="OrthoDB" id="3556832at2759"/>
<feature type="compositionally biased region" description="Basic and acidic residues" evidence="1">
    <location>
        <begin position="383"/>
        <end position="402"/>
    </location>
</feature>
<feature type="compositionally biased region" description="Basic and acidic residues" evidence="1">
    <location>
        <begin position="722"/>
        <end position="737"/>
    </location>
</feature>
<feature type="compositionally biased region" description="Low complexity" evidence="1">
    <location>
        <begin position="699"/>
        <end position="711"/>
    </location>
</feature>
<feature type="region of interest" description="Disordered" evidence="1">
    <location>
        <begin position="372"/>
        <end position="403"/>
    </location>
</feature>
<dbReference type="Proteomes" id="UP000758155">
    <property type="component" value="Unassembled WGS sequence"/>
</dbReference>
<keyword evidence="3" id="KW-1185">Reference proteome</keyword>
<sequence length="1034" mass="112958">MPLAETTTSHVVLKKGEVAKRQSEAAEKKLLCSGYLDEKRVPFPGDRDGFELNWLGNAPFMQAQVDTSCLRSSRPYAADRDQDHRTSEQNYLQALALHVKLSDKTFLSGFNGKIHLKIEVLFNGQLSTCSLTHTNDIRSGAKSLHQIFAGYRVDFLAERPWVLLPPFTTADGGTRRFRKTIMPQQRWEEISAAILKEAEDRGTNQSGESPPSATFLHALAGMEMPEGVKPMQKPGGRKFGVVDVLITAGYGNKLTTGTNYLKRPQRLRDSNYAVRTEISSDDEAAAAEPDHSQDTTDKIVNETEADVTSNEANAGESDALDERPRKRRALTSVRWLTQLSPKKTDFQSPLLSGQIPILPPSVPHTIPSSLSTTADLVTPRCPSSEHRSGDHKEPLPANDHRSTHSMTYEGNNMGEWKNNASRIYQENHCLPPQPVMHALHAGSEHPTLTSLSPSKGSNTHGLNGVSPFVRSALITSPVPHIRGYHASPPARPTHFDRIGALDATTTLGPSTPFMAPTTLMLPTHSNWSAPLSATSPPYHHFMSSQQPPQFGPYSYPPIFPPYMPPNALTDPLPHTHPLHTYSGPTQFTTPVVPSPPLFQPCGQSPPTAMFSVPSMPRRSLSPDKGAATSGLHVSPNSVTVSRLVVTGHNGKPIVDHVWRTPQRILLTTTGGSDTLAEGRAKPPVLPLRKSLADHRAYERNSPPNRSPPTSSQATSAIKRPRKESNERRTGERRRDSAVEPAIGVPLPYLKRHQGPTNETPPVNPKIDVPDKIAPFVPAHVLAMTTPTLVPTPMHTPRSASSTRPTILQRRTFSRNALPSIQGPKAATFLFDDPEEVLREAARMRRSRSPTKPAATLPVPQTTLAAQDKLDADEETQESSSPLSSAPSSPLSDKRADVANIADAASDQLPQIDGPSERTLPPISPHKLHTPSATKPAFAAPKLQRSGSASPQSSISPRSKKRKSSHQAPTKPPRSPDRLKTVYNPPLNGDCVIAFAESVDKKEERGILRQVKGERQGVFREEYVVLAVRFFVAGD</sequence>
<evidence type="ECO:0000313" key="3">
    <source>
        <dbReference type="Proteomes" id="UP000758155"/>
    </source>
</evidence>
<reference evidence="2" key="1">
    <citation type="submission" date="2019-04" db="EMBL/GenBank/DDBJ databases">
        <title>Sequencing of skin fungus with MAO and IRED activity.</title>
        <authorList>
            <person name="Marsaioli A.J."/>
            <person name="Bonatto J.M.C."/>
            <person name="Reis Junior O."/>
        </authorList>
    </citation>
    <scope>NUCLEOTIDE SEQUENCE</scope>
    <source>
        <strain evidence="2">28M1</strain>
    </source>
</reference>
<feature type="region of interest" description="Disordered" evidence="1">
    <location>
        <begin position="602"/>
        <end position="633"/>
    </location>
</feature>
<feature type="compositionally biased region" description="Low complexity" evidence="1">
    <location>
        <begin position="944"/>
        <end position="956"/>
    </location>
</feature>
<organism evidence="2 3">
    <name type="scientific">Didymella heteroderae</name>
    <dbReference type="NCBI Taxonomy" id="1769908"/>
    <lineage>
        <taxon>Eukaryota</taxon>
        <taxon>Fungi</taxon>
        <taxon>Dikarya</taxon>
        <taxon>Ascomycota</taxon>
        <taxon>Pezizomycotina</taxon>
        <taxon>Dothideomycetes</taxon>
        <taxon>Pleosporomycetidae</taxon>
        <taxon>Pleosporales</taxon>
        <taxon>Pleosporineae</taxon>
        <taxon>Didymellaceae</taxon>
        <taxon>Didymella</taxon>
    </lineage>
</organism>
<protein>
    <submittedName>
        <fullName evidence="2">Uncharacterized protein</fullName>
    </submittedName>
</protein>
<feature type="region of interest" description="Disordered" evidence="1">
    <location>
        <begin position="303"/>
        <end position="325"/>
    </location>
</feature>
<dbReference type="EMBL" id="SWKV01000113">
    <property type="protein sequence ID" value="KAF3032023.1"/>
    <property type="molecule type" value="Genomic_DNA"/>
</dbReference>
<feature type="compositionally biased region" description="Low complexity" evidence="1">
    <location>
        <begin position="878"/>
        <end position="890"/>
    </location>
</feature>
<evidence type="ECO:0000256" key="1">
    <source>
        <dbReference type="SAM" id="MobiDB-lite"/>
    </source>
</evidence>